<dbReference type="GO" id="GO:0032977">
    <property type="term" value="F:membrane insertase activity"/>
    <property type="evidence" value="ECO:0007669"/>
    <property type="project" value="InterPro"/>
</dbReference>
<dbReference type="GO" id="GO:0005886">
    <property type="term" value="C:plasma membrane"/>
    <property type="evidence" value="ECO:0007669"/>
    <property type="project" value="UniProtKB-SubCell"/>
</dbReference>
<feature type="transmembrane region" description="Helical" evidence="11">
    <location>
        <begin position="28"/>
        <end position="47"/>
    </location>
</feature>
<reference evidence="14" key="2">
    <citation type="journal article" date="2024" name="Nature">
        <title>Anoxygenic phototroph of the Chloroflexota uses a type I reaction centre.</title>
        <authorList>
            <person name="Tsuji J.M."/>
            <person name="Shaw N.A."/>
            <person name="Nagashima S."/>
            <person name="Venkiteswaran J.J."/>
            <person name="Schiff S.L."/>
            <person name="Watanabe T."/>
            <person name="Fukui M."/>
            <person name="Hanada S."/>
            <person name="Tank M."/>
            <person name="Neufeld J.D."/>
        </authorList>
    </citation>
    <scope>NUCLEOTIDE SEQUENCE</scope>
    <source>
        <strain evidence="14">L227-S17</strain>
    </source>
</reference>
<dbReference type="PANTHER" id="PTHR12428:SF65">
    <property type="entry name" value="CYTOCHROME C OXIDASE ASSEMBLY PROTEIN COX18, MITOCHONDRIAL"/>
    <property type="match status" value="1"/>
</dbReference>
<evidence type="ECO:0000256" key="8">
    <source>
        <dbReference type="ARBA" id="ARBA00023186"/>
    </source>
</evidence>
<dbReference type="InterPro" id="IPR001708">
    <property type="entry name" value="YidC/ALB3/OXA1/COX18"/>
</dbReference>
<evidence type="ECO:0000256" key="3">
    <source>
        <dbReference type="ARBA" id="ARBA00022475"/>
    </source>
</evidence>
<dbReference type="Pfam" id="PF02096">
    <property type="entry name" value="60KD_IMP"/>
    <property type="match status" value="1"/>
</dbReference>
<dbReference type="Proteomes" id="UP000521676">
    <property type="component" value="Unassembled WGS sequence"/>
</dbReference>
<keyword evidence="16" id="KW-1185">Reference proteome</keyword>
<sequence>MSQIWDAIVEGMASIVKFFATLGGNNTAIGIILFTIAARLIILPLTLKAVRSSRAMQALQPEIKKINERYKAKAGERLSPEKAQAKQTEMMALYREYSVNPLASCLPVAIQIPIFFAVYGAVSKSIGTSDPLIQFAQNTWNQFAPDALSATSQAVNLDSSFLWIKTLKEPDPLYILPVLMIIFQFATQRMAMPKGGGADDQQRRLNSIMQWMPIIFGFTALSFPSGPVIYWVASSIFSSIQQYFITGFQSLTDIPGLGWLPTKEIKLPQLEKKAFDESQPRKKTFMERMAAQQDKIASEKVQNSGEGTSIEAAADAGRPTPNNFGRKQGSGPITSKVAAESVNLEKGSGKTEEAVKEAYRQLSTRPPKKPTNGRKGKK</sequence>
<evidence type="ECO:0000256" key="4">
    <source>
        <dbReference type="ARBA" id="ARBA00022692"/>
    </source>
</evidence>
<dbReference type="NCBIfam" id="TIGR03592">
    <property type="entry name" value="yidC_oxa1_cterm"/>
    <property type="match status" value="1"/>
</dbReference>
<comment type="subcellular location">
    <subcellularLocation>
        <location evidence="1">Cell membrane</location>
        <topology evidence="1">Multi-pass membrane protein</topology>
    </subcellularLocation>
    <subcellularLocation>
        <location evidence="9">Membrane</location>
        <topology evidence="9">Multi-pass membrane protein</topology>
    </subcellularLocation>
</comment>
<dbReference type="GO" id="GO:0015031">
    <property type="term" value="P:protein transport"/>
    <property type="evidence" value="ECO:0007669"/>
    <property type="project" value="UniProtKB-KW"/>
</dbReference>
<comment type="similarity">
    <text evidence="9">Belongs to the OXA1/ALB3/YidC family.</text>
</comment>
<evidence type="ECO:0000313" key="15">
    <source>
        <dbReference type="Proteomes" id="UP000521676"/>
    </source>
</evidence>
<dbReference type="RefSeq" id="WP_341471181.1">
    <property type="nucleotide sequence ID" value="NZ_CP128400.1"/>
</dbReference>
<keyword evidence="5" id="KW-0653">Protein transport</keyword>
<feature type="transmembrane region" description="Helical" evidence="11">
    <location>
        <begin position="211"/>
        <end position="233"/>
    </location>
</feature>
<evidence type="ECO:0000256" key="6">
    <source>
        <dbReference type="ARBA" id="ARBA00022989"/>
    </source>
</evidence>
<dbReference type="AlphaFoldDB" id="A0A8T7M5H2"/>
<dbReference type="GO" id="GO:0051205">
    <property type="term" value="P:protein insertion into membrane"/>
    <property type="evidence" value="ECO:0007669"/>
    <property type="project" value="TreeGrafter"/>
</dbReference>
<dbReference type="CDD" id="cd20070">
    <property type="entry name" value="5TM_YidC_Alb3"/>
    <property type="match status" value="1"/>
</dbReference>
<accession>A0A8T7M5H2</accession>
<proteinExistence type="inferred from homology"/>
<organism evidence="13 15">
    <name type="scientific">Candidatus Chlorohelix allophototropha</name>
    <dbReference type="NCBI Taxonomy" id="3003348"/>
    <lineage>
        <taxon>Bacteria</taxon>
        <taxon>Bacillati</taxon>
        <taxon>Chloroflexota</taxon>
        <taxon>Chloroflexia</taxon>
        <taxon>Candidatus Chloroheliales</taxon>
        <taxon>Candidatus Chloroheliaceae</taxon>
        <taxon>Candidatus Chlorohelix</taxon>
    </lineage>
</organism>
<evidence type="ECO:0000256" key="10">
    <source>
        <dbReference type="SAM" id="MobiDB-lite"/>
    </source>
</evidence>
<feature type="region of interest" description="Disordered" evidence="10">
    <location>
        <begin position="289"/>
        <end position="378"/>
    </location>
</feature>
<evidence type="ECO:0000256" key="2">
    <source>
        <dbReference type="ARBA" id="ARBA00022448"/>
    </source>
</evidence>
<evidence type="ECO:0000313" key="14">
    <source>
        <dbReference type="EMBL" id="WJW69292.1"/>
    </source>
</evidence>
<dbReference type="Proteomes" id="UP001431572">
    <property type="component" value="Chromosome 2"/>
</dbReference>
<keyword evidence="8" id="KW-0143">Chaperone</keyword>
<evidence type="ECO:0000256" key="1">
    <source>
        <dbReference type="ARBA" id="ARBA00004651"/>
    </source>
</evidence>
<dbReference type="InterPro" id="IPR028055">
    <property type="entry name" value="YidC/Oxa/ALB_C"/>
</dbReference>
<evidence type="ECO:0000256" key="9">
    <source>
        <dbReference type="RuleBase" id="RU003945"/>
    </source>
</evidence>
<feature type="compositionally biased region" description="Basic and acidic residues" evidence="10">
    <location>
        <begin position="347"/>
        <end position="359"/>
    </location>
</feature>
<evidence type="ECO:0000259" key="12">
    <source>
        <dbReference type="Pfam" id="PF02096"/>
    </source>
</evidence>
<feature type="transmembrane region" description="Helical" evidence="11">
    <location>
        <begin position="99"/>
        <end position="122"/>
    </location>
</feature>
<keyword evidence="3" id="KW-1003">Cell membrane</keyword>
<keyword evidence="2" id="KW-0813">Transport</keyword>
<dbReference type="EMBL" id="CP128400">
    <property type="protein sequence ID" value="WJW69292.1"/>
    <property type="molecule type" value="Genomic_DNA"/>
</dbReference>
<feature type="compositionally biased region" description="Basic residues" evidence="10">
    <location>
        <begin position="366"/>
        <end position="378"/>
    </location>
</feature>
<keyword evidence="6 11" id="KW-1133">Transmembrane helix</keyword>
<dbReference type="PRINTS" id="PR01900">
    <property type="entry name" value="YIDCPROTEIN"/>
</dbReference>
<keyword evidence="4 9" id="KW-0812">Transmembrane</keyword>
<evidence type="ECO:0000256" key="5">
    <source>
        <dbReference type="ARBA" id="ARBA00022927"/>
    </source>
</evidence>
<evidence type="ECO:0000256" key="7">
    <source>
        <dbReference type="ARBA" id="ARBA00023136"/>
    </source>
</evidence>
<evidence type="ECO:0000313" key="16">
    <source>
        <dbReference type="Proteomes" id="UP001431572"/>
    </source>
</evidence>
<dbReference type="PANTHER" id="PTHR12428">
    <property type="entry name" value="OXA1"/>
    <property type="match status" value="1"/>
</dbReference>
<keyword evidence="7 11" id="KW-0472">Membrane</keyword>
<dbReference type="InterPro" id="IPR047196">
    <property type="entry name" value="YidC_ALB_C"/>
</dbReference>
<protein>
    <submittedName>
        <fullName evidence="13">Membrane protein insertase YidC</fullName>
    </submittedName>
    <submittedName>
        <fullName evidence="14">YidC/Oxa1 family membrane protein insertase</fullName>
    </submittedName>
</protein>
<evidence type="ECO:0000313" key="13">
    <source>
        <dbReference type="EMBL" id="NWJ47380.1"/>
    </source>
</evidence>
<gene>
    <name evidence="13" type="ORF">HXX08_16095</name>
    <name evidence="14" type="ORF">OZ401_002900</name>
</gene>
<name>A0A8T7M5H2_9CHLR</name>
<reference evidence="13 15" key="1">
    <citation type="submission" date="2020-06" db="EMBL/GenBank/DDBJ databases">
        <title>Anoxygenic phototrophic Chloroflexota member uses a Type I reaction center.</title>
        <authorList>
            <person name="Tsuji J.M."/>
            <person name="Shaw N.A."/>
            <person name="Nagashima S."/>
            <person name="Venkiteswaran J."/>
            <person name="Schiff S.L."/>
            <person name="Hanada S."/>
            <person name="Tank M."/>
            <person name="Neufeld J.D."/>
        </authorList>
    </citation>
    <scope>NUCLEOTIDE SEQUENCE [LARGE SCALE GENOMIC DNA]</scope>
    <source>
        <strain evidence="13">L227-S17</strain>
    </source>
</reference>
<feature type="domain" description="Membrane insertase YidC/Oxa/ALB C-terminal" evidence="12">
    <location>
        <begin position="29"/>
        <end position="246"/>
    </location>
</feature>
<dbReference type="EMBL" id="JACATZ010000003">
    <property type="protein sequence ID" value="NWJ47380.1"/>
    <property type="molecule type" value="Genomic_DNA"/>
</dbReference>
<evidence type="ECO:0000256" key="11">
    <source>
        <dbReference type="SAM" id="Phobius"/>
    </source>
</evidence>
<feature type="transmembrane region" description="Helical" evidence="11">
    <location>
        <begin position="173"/>
        <end position="191"/>
    </location>
</feature>